<dbReference type="RefSeq" id="WP_069363874.1">
    <property type="nucleotide sequence ID" value="NZ_CP012502.1"/>
</dbReference>
<evidence type="ECO:0000259" key="3">
    <source>
        <dbReference type="Pfam" id="PF17853"/>
    </source>
</evidence>
<organism evidence="4 5">
    <name type="scientific">Salisediminibacterium beveridgei</name>
    <dbReference type="NCBI Taxonomy" id="632773"/>
    <lineage>
        <taxon>Bacteria</taxon>
        <taxon>Bacillati</taxon>
        <taxon>Bacillota</taxon>
        <taxon>Bacilli</taxon>
        <taxon>Bacillales</taxon>
        <taxon>Bacillaceae</taxon>
        <taxon>Salisediminibacterium</taxon>
    </lineage>
</organism>
<dbReference type="InterPro" id="IPR041522">
    <property type="entry name" value="CdaR_GGDEF"/>
</dbReference>
<dbReference type="InterPro" id="IPR025736">
    <property type="entry name" value="PucR_C-HTH_dom"/>
</dbReference>
<evidence type="ECO:0000259" key="2">
    <source>
        <dbReference type="Pfam" id="PF13556"/>
    </source>
</evidence>
<feature type="domain" description="CdaR GGDEF-like" evidence="3">
    <location>
        <begin position="273"/>
        <end position="407"/>
    </location>
</feature>
<dbReference type="InterPro" id="IPR051448">
    <property type="entry name" value="CdaR-like_regulators"/>
</dbReference>
<dbReference type="KEGG" id="bbev:BBEV_0335"/>
<sequence length="531" mass="62014">MKTIQDLLLSFPFKHVHPVTPVGTDIIGFEEISSKPFESESSASILVYLPYINEARERLTEDDVLQIMQLPQVVGILLFHPRELPIKEQLSGIYALFEVPVIHLSYPLKEMTANNKALSTYQLIQDTHNTTMKELFGRSLAVQKAIAQPVTVVDQNFKTVSEKVESEATSDWVQFLIHSRSKWLQQFYFRPERFVDEAMNQSIPLTCYPVYAHEEIRYYVITPVTEVTWFHDLLAYFAMLLSLVSQQEEKMNELHLTFKNHFLHDLLYNNFKSEQALLDQAATWGWDLSDPHHLAVIRVSTDDSQRHQLDEGWRKELFERLLKRFRQDHSAGLIEVFQDDIVFILRSDCSIEEAYPSDRLRAYLQEMITRYSGKMPQVTMKAGIGKCYPNTKELNKSYQEALMALKLGNEWSREKQVFHIEDLGVLRLLFYLNQDHLVEFSSSYLKPLIDTDRQHQTDYLETLKQWIIHDTNVQETAGAMHFHPNTLRKRLQKINKLLGVDIYNHEDFVNISIAVKIHAIDFFQTNVKDLS</sequence>
<feature type="domain" description="PucR C-terminal helix-turn-helix" evidence="2">
    <location>
        <begin position="459"/>
        <end position="517"/>
    </location>
</feature>
<dbReference type="Pfam" id="PF13556">
    <property type="entry name" value="HTH_30"/>
    <property type="match status" value="1"/>
</dbReference>
<dbReference type="OrthoDB" id="9792148at2"/>
<evidence type="ECO:0000313" key="5">
    <source>
        <dbReference type="Proteomes" id="UP000094463"/>
    </source>
</evidence>
<dbReference type="PANTHER" id="PTHR33744:SF15">
    <property type="entry name" value="CARBOHYDRATE DIACID REGULATOR"/>
    <property type="match status" value="1"/>
</dbReference>
<proteinExistence type="inferred from homology"/>
<gene>
    <name evidence="4" type="ORF">BBEV_0335</name>
</gene>
<dbReference type="PANTHER" id="PTHR33744">
    <property type="entry name" value="CARBOHYDRATE DIACID REGULATOR"/>
    <property type="match status" value="1"/>
</dbReference>
<evidence type="ECO:0000256" key="1">
    <source>
        <dbReference type="ARBA" id="ARBA00006754"/>
    </source>
</evidence>
<protein>
    <submittedName>
        <fullName evidence="4">Regulator of polyketide synthase expression</fullName>
    </submittedName>
</protein>
<reference evidence="4 5" key="1">
    <citation type="submission" date="2015-08" db="EMBL/GenBank/DDBJ databases">
        <title>The complete genome sequence of Bacillus beveridgei MLTeJB.</title>
        <authorList>
            <person name="Hanson T.E."/>
            <person name="Mesa C."/>
            <person name="Basesman S.M."/>
            <person name="Oremland R.S."/>
        </authorList>
    </citation>
    <scope>NUCLEOTIDE SEQUENCE [LARGE SCALE GENOMIC DNA]</scope>
    <source>
        <strain evidence="4 5">MLTeJB</strain>
    </source>
</reference>
<dbReference type="Pfam" id="PF17853">
    <property type="entry name" value="GGDEF_2"/>
    <property type="match status" value="1"/>
</dbReference>
<dbReference type="AlphaFoldDB" id="A0A1D7QRV9"/>
<comment type="similarity">
    <text evidence="1">Belongs to the CdaR family.</text>
</comment>
<dbReference type="Proteomes" id="UP000094463">
    <property type="component" value="Chromosome"/>
</dbReference>
<evidence type="ECO:0000313" key="4">
    <source>
        <dbReference type="EMBL" id="AOM81729.1"/>
    </source>
</evidence>
<dbReference type="Gene3D" id="1.10.10.2840">
    <property type="entry name" value="PucR C-terminal helix-turn-helix domain"/>
    <property type="match status" value="1"/>
</dbReference>
<accession>A0A1D7QRV9</accession>
<dbReference type="STRING" id="632773.BBEV_0335"/>
<dbReference type="EMBL" id="CP012502">
    <property type="protein sequence ID" value="AOM81729.1"/>
    <property type="molecule type" value="Genomic_DNA"/>
</dbReference>
<keyword evidence="5" id="KW-1185">Reference proteome</keyword>
<name>A0A1D7QRV9_9BACI</name>
<dbReference type="InterPro" id="IPR042070">
    <property type="entry name" value="PucR_C-HTH_sf"/>
</dbReference>